<reference evidence="3 4" key="1">
    <citation type="submission" date="2022-11" db="EMBL/GenBank/DDBJ databases">
        <title>Minimal conservation of predation-associated metabolite biosynthetic gene clusters underscores biosynthetic potential of Myxococcota including descriptions for ten novel species: Archangium lansinium sp. nov., Myxococcus landrumus sp. nov., Nannocystis bai.</title>
        <authorList>
            <person name="Ahearne A."/>
            <person name="Stevens C."/>
            <person name="Dowd S."/>
        </authorList>
    </citation>
    <scope>NUCLEOTIDE SEQUENCE [LARGE SCALE GENOMIC DNA]</scope>
    <source>
        <strain evidence="3 4">NCELM</strain>
    </source>
</reference>
<evidence type="ECO:0008006" key="5">
    <source>
        <dbReference type="Google" id="ProtNLM"/>
    </source>
</evidence>
<sequence length="264" mass="28874">MNKIIVIFASLSLGLAAGCAGSLQLDSNSLFKKKKADESSAASSEAEVAAAGASDKPAAAPPADPAAERRAHYQPLIDDVDRLQQQLPACCQGEDFLLELTSPYPSHEFVKQYKSAWSHKSMRKAEDLETPEWKAVEAKYAELDEALAAAVRLPKDVYKAKDAKQLKRVFSDYAASHTNKPVVDVVLLYDDWGRKSGSEWHGDQLVNYDQGFMRGFVVVKGDSGKGEVWEFTPRKDFLDGGKVKFDVYVPAEVTDIALSSVAAK</sequence>
<proteinExistence type="predicted"/>
<dbReference type="PROSITE" id="PS51257">
    <property type="entry name" value="PROKAR_LIPOPROTEIN"/>
    <property type="match status" value="1"/>
</dbReference>
<dbReference type="Proteomes" id="UP001217838">
    <property type="component" value="Unassembled WGS sequence"/>
</dbReference>
<comment type="caution">
    <text evidence="3">The sequence shown here is derived from an EMBL/GenBank/DDBJ whole genome shotgun (WGS) entry which is preliminary data.</text>
</comment>
<evidence type="ECO:0000256" key="1">
    <source>
        <dbReference type="SAM" id="MobiDB-lite"/>
    </source>
</evidence>
<feature type="region of interest" description="Disordered" evidence="1">
    <location>
        <begin position="34"/>
        <end position="69"/>
    </location>
</feature>
<keyword evidence="4" id="KW-1185">Reference proteome</keyword>
<feature type="chain" id="PRO_5045368350" description="Lipoprotein" evidence="2">
    <location>
        <begin position="20"/>
        <end position="264"/>
    </location>
</feature>
<evidence type="ECO:0000313" key="3">
    <source>
        <dbReference type="EMBL" id="MDC0675703.1"/>
    </source>
</evidence>
<evidence type="ECO:0000256" key="2">
    <source>
        <dbReference type="SAM" id="SignalP"/>
    </source>
</evidence>
<name>A0ABT5BNH7_9BACT</name>
<gene>
    <name evidence="3" type="ORF">POL58_48695</name>
</gene>
<feature type="compositionally biased region" description="Low complexity" evidence="1">
    <location>
        <begin position="39"/>
        <end position="58"/>
    </location>
</feature>
<protein>
    <recommendedName>
        <fullName evidence="5">Lipoprotein</fullName>
    </recommendedName>
</protein>
<organism evidence="3 4">
    <name type="scientific">Nannocystis radixulma</name>
    <dbReference type="NCBI Taxonomy" id="2995305"/>
    <lineage>
        <taxon>Bacteria</taxon>
        <taxon>Pseudomonadati</taxon>
        <taxon>Myxococcota</taxon>
        <taxon>Polyangia</taxon>
        <taxon>Nannocystales</taxon>
        <taxon>Nannocystaceae</taxon>
        <taxon>Nannocystis</taxon>
    </lineage>
</organism>
<keyword evidence="2" id="KW-0732">Signal</keyword>
<accession>A0ABT5BNH7</accession>
<feature type="signal peptide" evidence="2">
    <location>
        <begin position="1"/>
        <end position="19"/>
    </location>
</feature>
<dbReference type="EMBL" id="JAQNDN010000028">
    <property type="protein sequence ID" value="MDC0675703.1"/>
    <property type="molecule type" value="Genomic_DNA"/>
</dbReference>
<evidence type="ECO:0000313" key="4">
    <source>
        <dbReference type="Proteomes" id="UP001217838"/>
    </source>
</evidence>
<dbReference type="RefSeq" id="WP_272011102.1">
    <property type="nucleotide sequence ID" value="NZ_JAQNDN010000028.1"/>
</dbReference>